<protein>
    <recommendedName>
        <fullName evidence="3">DUF2937 domain-containing protein</fullName>
    </recommendedName>
</protein>
<gene>
    <name evidence="2" type="ORF">XF9B_09010</name>
</gene>
<dbReference type="AlphaFoldDB" id="A0A810BVV6"/>
<evidence type="ECO:0000256" key="1">
    <source>
        <dbReference type="SAM" id="SignalP"/>
    </source>
</evidence>
<organism evidence="2">
    <name type="scientific">Bradyrhizobium diazoefficiens</name>
    <dbReference type="NCBI Taxonomy" id="1355477"/>
    <lineage>
        <taxon>Bacteria</taxon>
        <taxon>Pseudomonadati</taxon>
        <taxon>Pseudomonadota</taxon>
        <taxon>Alphaproteobacteria</taxon>
        <taxon>Hyphomicrobiales</taxon>
        <taxon>Nitrobacteraceae</taxon>
        <taxon>Bradyrhizobium</taxon>
    </lineage>
</organism>
<feature type="chain" id="PRO_5032375814" description="DUF2937 domain-containing protein" evidence="1">
    <location>
        <begin position="23"/>
        <end position="191"/>
    </location>
</feature>
<name>A0A810BVV6_9BRAD</name>
<evidence type="ECO:0008006" key="3">
    <source>
        <dbReference type="Google" id="ProtNLM"/>
    </source>
</evidence>
<evidence type="ECO:0000313" key="2">
    <source>
        <dbReference type="EMBL" id="BCE79480.1"/>
    </source>
</evidence>
<keyword evidence="1" id="KW-0732">Signal</keyword>
<proteinExistence type="predicted"/>
<accession>A0A810BVV6</accession>
<dbReference type="EMBL" id="AP023098">
    <property type="protein sequence ID" value="BCE79480.1"/>
    <property type="molecule type" value="Genomic_DNA"/>
</dbReference>
<sequence length="191" mass="21147">MKTLRLTIALLGAALVAVPAEGQQAPLRSKNQLARTVLAEVEQRFQDLPWTQSIDGEFSKAGAYLMGGFPGYSWSVLRMAIKTNLAEPSLLLGSSLLEQVQYIYLLRYDEFELELKRATARDSDLWKSSPLDALKLARSVASYSSSDAIQDNVLALSHVGFPFILVALLVFRRLRRTDGSSDKITVRGQIS</sequence>
<feature type="signal peptide" evidence="1">
    <location>
        <begin position="1"/>
        <end position="22"/>
    </location>
</feature>
<reference evidence="2" key="1">
    <citation type="submission" date="2020-05" db="EMBL/GenBank/DDBJ databases">
        <title>Complete genome sequence of Bradyrhizobium diazoefficiens XF9 isolated from soybean nodule.</title>
        <authorList>
            <person name="Noda R."/>
            <person name="Kakizaki K."/>
            <person name="Minamisawa K."/>
        </authorList>
    </citation>
    <scope>NUCLEOTIDE SEQUENCE</scope>
    <source>
        <strain evidence="2">XF9</strain>
    </source>
</reference>